<dbReference type="InterPro" id="IPR029154">
    <property type="entry name" value="HIBADH-like_NADP-bd"/>
</dbReference>
<dbReference type="Gene3D" id="3.40.50.720">
    <property type="entry name" value="NAD(P)-binding Rossmann-like Domain"/>
    <property type="match status" value="1"/>
</dbReference>
<comment type="caution">
    <text evidence="7">The sequence shown here is derived from an EMBL/GenBank/DDBJ whole genome shotgun (WGS) entry which is preliminary data.</text>
</comment>
<dbReference type="AlphaFoldDB" id="A0A846RMW9"/>
<evidence type="ECO:0000313" key="7">
    <source>
        <dbReference type="EMBL" id="NJC21477.1"/>
    </source>
</evidence>
<evidence type="ECO:0000313" key="8">
    <source>
        <dbReference type="Proteomes" id="UP000547458"/>
    </source>
</evidence>
<sequence length="298" mass="30246">MTANSPSALSATTTPDTQNGVPGVVVGVIGLGNLGLPIARRLLATGIDVLGFDVSPEACQAARGLSLASSIRDLSERADIVLVLVSDADQCRSAISGTSGVVSATTLPTAVVIMSTVGPDALTDLAAPILGLGTAVIDAPVSGGAEAAAKGELSLMVGGASEYIERCSSVLSTLGTMHIMGELGAGQSAKLANQMVFFGTYAVLQEALALAKSDGVDSDALLGALSGGTADSWAVRHPRFLQETARAYDAAAIGPSHRSWHKDLRTAVQAASARDLDTPVTILVSQVVGDRVDRSARR</sequence>
<accession>A0A846RMW9</accession>
<evidence type="ECO:0000256" key="2">
    <source>
        <dbReference type="ARBA" id="ARBA00023002"/>
    </source>
</evidence>
<dbReference type="InterPro" id="IPR036291">
    <property type="entry name" value="NAD(P)-bd_dom_sf"/>
</dbReference>
<dbReference type="SUPFAM" id="SSF48179">
    <property type="entry name" value="6-phosphogluconate dehydrogenase C-terminal domain-like"/>
    <property type="match status" value="1"/>
</dbReference>
<dbReference type="Gene3D" id="1.10.1040.10">
    <property type="entry name" value="N-(1-d-carboxylethyl)-l-norvaline Dehydrogenase, domain 2"/>
    <property type="match status" value="1"/>
</dbReference>
<dbReference type="PANTHER" id="PTHR43060">
    <property type="entry name" value="3-HYDROXYISOBUTYRATE DEHYDROGENASE-LIKE 1, MITOCHONDRIAL-RELATED"/>
    <property type="match status" value="1"/>
</dbReference>
<dbReference type="EMBL" id="JAATJL010000001">
    <property type="protein sequence ID" value="NJC21477.1"/>
    <property type="molecule type" value="Genomic_DNA"/>
</dbReference>
<dbReference type="InterPro" id="IPR006115">
    <property type="entry name" value="6PGDH_NADP-bd"/>
</dbReference>
<feature type="domain" description="6-phosphogluconate dehydrogenase NADP-binding" evidence="5">
    <location>
        <begin position="26"/>
        <end position="179"/>
    </location>
</feature>
<evidence type="ECO:0000259" key="5">
    <source>
        <dbReference type="Pfam" id="PF03446"/>
    </source>
</evidence>
<dbReference type="PIRSF" id="PIRSF000103">
    <property type="entry name" value="HIBADH"/>
    <property type="match status" value="1"/>
</dbReference>
<evidence type="ECO:0000256" key="4">
    <source>
        <dbReference type="PIRSR" id="PIRSR000103-1"/>
    </source>
</evidence>
<proteinExistence type="inferred from homology"/>
<dbReference type="InterPro" id="IPR013328">
    <property type="entry name" value="6PGD_dom2"/>
</dbReference>
<comment type="similarity">
    <text evidence="1">Belongs to the HIBADH-related family.</text>
</comment>
<protein>
    <submittedName>
        <fullName evidence="7">3-hydroxyisobutyrate dehydrogenase-like beta-hydroxyacid dehydrogenase</fullName>
    </submittedName>
</protein>
<dbReference type="Proteomes" id="UP000547458">
    <property type="component" value="Unassembled WGS sequence"/>
</dbReference>
<dbReference type="InterPro" id="IPR015815">
    <property type="entry name" value="HIBADH-related"/>
</dbReference>
<dbReference type="PROSITE" id="PS00065">
    <property type="entry name" value="D_2_HYDROXYACID_DH_1"/>
    <property type="match status" value="1"/>
</dbReference>
<dbReference type="RefSeq" id="WP_167991239.1">
    <property type="nucleotide sequence ID" value="NZ_JAATJL010000001.1"/>
</dbReference>
<dbReference type="InterPro" id="IPR029752">
    <property type="entry name" value="D-isomer_DH_CS1"/>
</dbReference>
<dbReference type="PANTHER" id="PTHR43060:SF15">
    <property type="entry name" value="3-HYDROXYISOBUTYRATE DEHYDROGENASE-LIKE 1, MITOCHONDRIAL-RELATED"/>
    <property type="match status" value="1"/>
</dbReference>
<reference evidence="7 8" key="1">
    <citation type="submission" date="2020-03" db="EMBL/GenBank/DDBJ databases">
        <title>Sequencing the genomes of 1000 actinobacteria strains.</title>
        <authorList>
            <person name="Klenk H.-P."/>
        </authorList>
    </citation>
    <scope>NUCLEOTIDE SEQUENCE [LARGE SCALE GENOMIC DNA]</scope>
    <source>
        <strain evidence="7 8">DSM 16403</strain>
    </source>
</reference>
<dbReference type="GO" id="GO:0051287">
    <property type="term" value="F:NAD binding"/>
    <property type="evidence" value="ECO:0007669"/>
    <property type="project" value="InterPro"/>
</dbReference>
<keyword evidence="3" id="KW-0520">NAD</keyword>
<evidence type="ECO:0000256" key="1">
    <source>
        <dbReference type="ARBA" id="ARBA00009080"/>
    </source>
</evidence>
<keyword evidence="2" id="KW-0560">Oxidoreductase</keyword>
<gene>
    <name evidence="7" type="ORF">BJ994_000553</name>
</gene>
<feature type="active site" evidence="4">
    <location>
        <position position="190"/>
    </location>
</feature>
<dbReference type="GO" id="GO:0050661">
    <property type="term" value="F:NADP binding"/>
    <property type="evidence" value="ECO:0007669"/>
    <property type="project" value="InterPro"/>
</dbReference>
<evidence type="ECO:0000256" key="3">
    <source>
        <dbReference type="ARBA" id="ARBA00023027"/>
    </source>
</evidence>
<keyword evidence="8" id="KW-1185">Reference proteome</keyword>
<organism evidence="7 8">
    <name type="scientific">Arthrobacter pigmenti</name>
    <dbReference type="NCBI Taxonomy" id="271432"/>
    <lineage>
        <taxon>Bacteria</taxon>
        <taxon>Bacillati</taxon>
        <taxon>Actinomycetota</taxon>
        <taxon>Actinomycetes</taxon>
        <taxon>Micrococcales</taxon>
        <taxon>Micrococcaceae</taxon>
        <taxon>Arthrobacter</taxon>
    </lineage>
</organism>
<dbReference type="InterPro" id="IPR008927">
    <property type="entry name" value="6-PGluconate_DH-like_C_sf"/>
</dbReference>
<dbReference type="Pfam" id="PF03446">
    <property type="entry name" value="NAD_binding_2"/>
    <property type="match status" value="1"/>
</dbReference>
<dbReference type="Pfam" id="PF14833">
    <property type="entry name" value="NAD_binding_11"/>
    <property type="match status" value="1"/>
</dbReference>
<feature type="domain" description="3-hydroxyisobutyrate dehydrogenase-like NAD-binding" evidence="6">
    <location>
        <begin position="184"/>
        <end position="288"/>
    </location>
</feature>
<dbReference type="GO" id="GO:0016491">
    <property type="term" value="F:oxidoreductase activity"/>
    <property type="evidence" value="ECO:0007669"/>
    <property type="project" value="UniProtKB-KW"/>
</dbReference>
<name>A0A846RMW9_9MICC</name>
<evidence type="ECO:0000259" key="6">
    <source>
        <dbReference type="Pfam" id="PF14833"/>
    </source>
</evidence>
<dbReference type="SUPFAM" id="SSF51735">
    <property type="entry name" value="NAD(P)-binding Rossmann-fold domains"/>
    <property type="match status" value="1"/>
</dbReference>